<keyword evidence="2" id="KW-1185">Reference proteome</keyword>
<dbReference type="AlphaFoldDB" id="A0AA86VFZ1"/>
<accession>A0AA86VFZ1</accession>
<proteinExistence type="predicted"/>
<name>A0AA86VFZ1_9FABA</name>
<evidence type="ECO:0000313" key="2">
    <source>
        <dbReference type="Proteomes" id="UP001189624"/>
    </source>
</evidence>
<organism evidence="1 2">
    <name type="scientific">Sphenostylis stenocarpa</name>
    <dbReference type="NCBI Taxonomy" id="92480"/>
    <lineage>
        <taxon>Eukaryota</taxon>
        <taxon>Viridiplantae</taxon>
        <taxon>Streptophyta</taxon>
        <taxon>Embryophyta</taxon>
        <taxon>Tracheophyta</taxon>
        <taxon>Spermatophyta</taxon>
        <taxon>Magnoliopsida</taxon>
        <taxon>eudicotyledons</taxon>
        <taxon>Gunneridae</taxon>
        <taxon>Pentapetalae</taxon>
        <taxon>rosids</taxon>
        <taxon>fabids</taxon>
        <taxon>Fabales</taxon>
        <taxon>Fabaceae</taxon>
        <taxon>Papilionoideae</taxon>
        <taxon>50 kb inversion clade</taxon>
        <taxon>NPAAA clade</taxon>
        <taxon>indigoferoid/millettioid clade</taxon>
        <taxon>Phaseoleae</taxon>
        <taxon>Sphenostylis</taxon>
    </lineage>
</organism>
<evidence type="ECO:0000313" key="1">
    <source>
        <dbReference type="EMBL" id="CAJ1940664.1"/>
    </source>
</evidence>
<dbReference type="EMBL" id="OY731400">
    <property type="protein sequence ID" value="CAJ1940664.1"/>
    <property type="molecule type" value="Genomic_DNA"/>
</dbReference>
<protein>
    <submittedName>
        <fullName evidence="1">Uncharacterized protein</fullName>
    </submittedName>
</protein>
<dbReference type="Proteomes" id="UP001189624">
    <property type="component" value="Chromosome 3"/>
</dbReference>
<sequence>MEQRKILSLMLHSIRDAASKLIISHSIRTITIVGYMIQKTCSSLSVGGQVRRAELLA</sequence>
<dbReference type="Gramene" id="rna-AYBTSS11_LOCUS9835">
    <property type="protein sequence ID" value="CAJ1940664.1"/>
    <property type="gene ID" value="gene-AYBTSS11_LOCUS9835"/>
</dbReference>
<gene>
    <name evidence="1" type="ORF">AYBTSS11_LOCUS9835</name>
</gene>
<reference evidence="1" key="1">
    <citation type="submission" date="2023-10" db="EMBL/GenBank/DDBJ databases">
        <authorList>
            <person name="Domelevo Entfellner J.-B."/>
        </authorList>
    </citation>
    <scope>NUCLEOTIDE SEQUENCE</scope>
</reference>